<accession>A0A0A0IJN2</accession>
<sequence>MNYINYANSYVKIKNSGWYVAQFYLSYYFQGQQVRKDSGLFYIAQTHQLDIPQGASNIHLKVIARSFGNFVTVYNSNIPSTSSSCFIMSGTILNPSIKQVTCTQLGTTPPGQCCCCYCCYK</sequence>
<dbReference type="InterPro" id="IPR038700">
    <property type="entry name" value="Thiol_cytolys_C_sf"/>
</dbReference>
<organism evidence="1 2">
    <name type="scientific">Clostridium botulinum C/D str. DC5</name>
    <dbReference type="NCBI Taxonomy" id="1443128"/>
    <lineage>
        <taxon>Bacteria</taxon>
        <taxon>Bacillati</taxon>
        <taxon>Bacillota</taxon>
        <taxon>Clostridia</taxon>
        <taxon>Eubacteriales</taxon>
        <taxon>Clostridiaceae</taxon>
        <taxon>Clostridium</taxon>
    </lineage>
</organism>
<dbReference type="EMBL" id="JDRY01000016">
    <property type="protein sequence ID" value="KGN00784.1"/>
    <property type="molecule type" value="Genomic_DNA"/>
</dbReference>
<dbReference type="RefSeq" id="WP_039256976.1">
    <property type="nucleotide sequence ID" value="NZ_JDRY01000016.1"/>
</dbReference>
<comment type="caution">
    <text evidence="1">The sequence shown here is derived from an EMBL/GenBank/DDBJ whole genome shotgun (WGS) entry which is preliminary data.</text>
</comment>
<protein>
    <submittedName>
        <fullName evidence="1">Uncharacterized protein</fullName>
    </submittedName>
</protein>
<name>A0A0A0IJN2_CLOBO</name>
<dbReference type="InterPro" id="IPR036359">
    <property type="entry name" value="Thiol_cytolysin_sf"/>
</dbReference>
<proteinExistence type="predicted"/>
<dbReference type="AlphaFoldDB" id="A0A0A0IJN2"/>
<dbReference type="GO" id="GO:0015485">
    <property type="term" value="F:cholesterol binding"/>
    <property type="evidence" value="ECO:0007669"/>
    <property type="project" value="InterPro"/>
</dbReference>
<gene>
    <name evidence="1" type="ORF">Z955_02580</name>
</gene>
<dbReference type="SUPFAM" id="SSF56978">
    <property type="entry name" value="Perfringolysin"/>
    <property type="match status" value="1"/>
</dbReference>
<evidence type="ECO:0000313" key="2">
    <source>
        <dbReference type="Proteomes" id="UP000030014"/>
    </source>
</evidence>
<evidence type="ECO:0000313" key="1">
    <source>
        <dbReference type="EMBL" id="KGN00784.1"/>
    </source>
</evidence>
<reference evidence="1 2" key="1">
    <citation type="submission" date="2014-01" db="EMBL/GenBank/DDBJ databases">
        <title>Plasmidome dynamics in the species complex Clostridium novyi sensu lato converts strains of independent lineages into distinctly different pathogens.</title>
        <authorList>
            <person name="Skarin H."/>
            <person name="Segerman B."/>
        </authorList>
    </citation>
    <scope>NUCLEOTIDE SEQUENCE [LARGE SCALE GENOMIC DNA]</scope>
    <source>
        <strain evidence="1 2">DC5</strain>
    </source>
</reference>
<dbReference type="Gene3D" id="2.60.40.1430">
    <property type="entry name" value="Perfringolysin, domain 4"/>
    <property type="match status" value="1"/>
</dbReference>
<dbReference type="Proteomes" id="UP000030014">
    <property type="component" value="Unassembled WGS sequence"/>
</dbReference>